<dbReference type="InterPro" id="IPR009057">
    <property type="entry name" value="Homeodomain-like_sf"/>
</dbReference>
<gene>
    <name evidence="6" type="ORF">GCM10007053_28820</name>
</gene>
<feature type="DNA-binding region" description="H-T-H motif" evidence="4">
    <location>
        <begin position="30"/>
        <end position="49"/>
    </location>
</feature>
<dbReference type="PANTHER" id="PTHR30055:SF234">
    <property type="entry name" value="HTH-TYPE TRANSCRIPTIONAL REGULATOR BETI"/>
    <property type="match status" value="1"/>
</dbReference>
<dbReference type="PRINTS" id="PR00455">
    <property type="entry name" value="HTHTETR"/>
</dbReference>
<evidence type="ECO:0000256" key="2">
    <source>
        <dbReference type="ARBA" id="ARBA00023125"/>
    </source>
</evidence>
<keyword evidence="7" id="KW-1185">Reference proteome</keyword>
<dbReference type="GO" id="GO:0000976">
    <property type="term" value="F:transcription cis-regulatory region binding"/>
    <property type="evidence" value="ECO:0007669"/>
    <property type="project" value="TreeGrafter"/>
</dbReference>
<comment type="caution">
    <text evidence="6">The sequence shown here is derived from an EMBL/GenBank/DDBJ whole genome shotgun (WGS) entry which is preliminary data.</text>
</comment>
<dbReference type="PROSITE" id="PS50977">
    <property type="entry name" value="HTH_TETR_2"/>
    <property type="match status" value="1"/>
</dbReference>
<evidence type="ECO:0000256" key="4">
    <source>
        <dbReference type="PROSITE-ProRule" id="PRU00335"/>
    </source>
</evidence>
<dbReference type="InterPro" id="IPR036271">
    <property type="entry name" value="Tet_transcr_reg_TetR-rel_C_sf"/>
</dbReference>
<dbReference type="GO" id="GO:0003700">
    <property type="term" value="F:DNA-binding transcription factor activity"/>
    <property type="evidence" value="ECO:0007669"/>
    <property type="project" value="TreeGrafter"/>
</dbReference>
<evidence type="ECO:0000256" key="3">
    <source>
        <dbReference type="ARBA" id="ARBA00023163"/>
    </source>
</evidence>
<dbReference type="AlphaFoldDB" id="A0A918XN67"/>
<dbReference type="InterPro" id="IPR025996">
    <property type="entry name" value="MT1864/Rv1816-like_C"/>
</dbReference>
<sequence>MKPEAVSTNKEKILKAASDLLLEKGIDGLSVRAIAAAAGLSTIAIYSHFDGKQGVLDALYMEGFALVQSAVESVAGVEDPRVAVLQGARNYLALAIEREGHYRLVFGETGSSYAPTEVAQQAARDAFAALVSGVARLLPPSASLATQQRAALKLWALLHGYVSLRHHVIGGAMEDRQWQAMAIDAFAESVDQLLAAH</sequence>
<organism evidence="6 7">
    <name type="scientific">Parahalioglobus pacificus</name>
    <dbReference type="NCBI Taxonomy" id="930806"/>
    <lineage>
        <taxon>Bacteria</taxon>
        <taxon>Pseudomonadati</taxon>
        <taxon>Pseudomonadota</taxon>
        <taxon>Gammaproteobacteria</taxon>
        <taxon>Cellvibrionales</taxon>
        <taxon>Halieaceae</taxon>
        <taxon>Parahalioglobus</taxon>
    </lineage>
</organism>
<evidence type="ECO:0000313" key="7">
    <source>
        <dbReference type="Proteomes" id="UP000644693"/>
    </source>
</evidence>
<keyword evidence="3" id="KW-0804">Transcription</keyword>
<dbReference type="InterPro" id="IPR050109">
    <property type="entry name" value="HTH-type_TetR-like_transc_reg"/>
</dbReference>
<dbReference type="EMBL" id="BMYM01000003">
    <property type="protein sequence ID" value="GHD38352.1"/>
    <property type="molecule type" value="Genomic_DNA"/>
</dbReference>
<dbReference type="Pfam" id="PF13305">
    <property type="entry name" value="TetR_C_33"/>
    <property type="match status" value="1"/>
</dbReference>
<dbReference type="PANTHER" id="PTHR30055">
    <property type="entry name" value="HTH-TYPE TRANSCRIPTIONAL REGULATOR RUTR"/>
    <property type="match status" value="1"/>
</dbReference>
<evidence type="ECO:0000256" key="1">
    <source>
        <dbReference type="ARBA" id="ARBA00023015"/>
    </source>
</evidence>
<feature type="domain" description="HTH tetR-type" evidence="5">
    <location>
        <begin position="7"/>
        <end position="67"/>
    </location>
</feature>
<reference evidence="6" key="1">
    <citation type="journal article" date="2014" name="Int. J. Syst. Evol. Microbiol.">
        <title>Complete genome sequence of Corynebacterium casei LMG S-19264T (=DSM 44701T), isolated from a smear-ripened cheese.</title>
        <authorList>
            <consortium name="US DOE Joint Genome Institute (JGI-PGF)"/>
            <person name="Walter F."/>
            <person name="Albersmeier A."/>
            <person name="Kalinowski J."/>
            <person name="Ruckert C."/>
        </authorList>
    </citation>
    <scope>NUCLEOTIDE SEQUENCE</scope>
    <source>
        <strain evidence="6">KCTC 23430</strain>
    </source>
</reference>
<accession>A0A918XN67</accession>
<dbReference type="Gene3D" id="1.10.357.10">
    <property type="entry name" value="Tetracycline Repressor, domain 2"/>
    <property type="match status" value="1"/>
</dbReference>
<keyword evidence="2 4" id="KW-0238">DNA-binding</keyword>
<dbReference type="RefSeq" id="WP_189478521.1">
    <property type="nucleotide sequence ID" value="NZ_BMYM01000003.1"/>
</dbReference>
<protein>
    <submittedName>
        <fullName evidence="6">TetR family transcriptional regulator</fullName>
    </submittedName>
</protein>
<reference evidence="6" key="2">
    <citation type="submission" date="2020-09" db="EMBL/GenBank/DDBJ databases">
        <authorList>
            <person name="Sun Q."/>
            <person name="Kim S."/>
        </authorList>
    </citation>
    <scope>NUCLEOTIDE SEQUENCE</scope>
    <source>
        <strain evidence="6">KCTC 23430</strain>
    </source>
</reference>
<dbReference type="SUPFAM" id="SSF46689">
    <property type="entry name" value="Homeodomain-like"/>
    <property type="match status" value="1"/>
</dbReference>
<dbReference type="Pfam" id="PF00440">
    <property type="entry name" value="TetR_N"/>
    <property type="match status" value="1"/>
</dbReference>
<dbReference type="Proteomes" id="UP000644693">
    <property type="component" value="Unassembled WGS sequence"/>
</dbReference>
<dbReference type="SUPFAM" id="SSF48498">
    <property type="entry name" value="Tetracyclin repressor-like, C-terminal domain"/>
    <property type="match status" value="1"/>
</dbReference>
<keyword evidence="1" id="KW-0805">Transcription regulation</keyword>
<name>A0A918XN67_9GAMM</name>
<proteinExistence type="predicted"/>
<dbReference type="InterPro" id="IPR001647">
    <property type="entry name" value="HTH_TetR"/>
</dbReference>
<evidence type="ECO:0000313" key="6">
    <source>
        <dbReference type="EMBL" id="GHD38352.1"/>
    </source>
</evidence>
<evidence type="ECO:0000259" key="5">
    <source>
        <dbReference type="PROSITE" id="PS50977"/>
    </source>
</evidence>